<dbReference type="Proteomes" id="UP000298652">
    <property type="component" value="Chromosome 1"/>
</dbReference>
<keyword evidence="3" id="KW-1185">Reference proteome</keyword>
<dbReference type="Gramene" id="TKW39649">
    <property type="protein sequence ID" value="TKW39649"/>
    <property type="gene ID" value="SEVIR_1G193250v2"/>
</dbReference>
<evidence type="ECO:0000313" key="2">
    <source>
        <dbReference type="EMBL" id="TKW39649.1"/>
    </source>
</evidence>
<organism evidence="2 3">
    <name type="scientific">Setaria viridis</name>
    <name type="common">Green bristlegrass</name>
    <name type="synonym">Setaria italica subsp. viridis</name>
    <dbReference type="NCBI Taxonomy" id="4556"/>
    <lineage>
        <taxon>Eukaryota</taxon>
        <taxon>Viridiplantae</taxon>
        <taxon>Streptophyta</taxon>
        <taxon>Embryophyta</taxon>
        <taxon>Tracheophyta</taxon>
        <taxon>Spermatophyta</taxon>
        <taxon>Magnoliopsida</taxon>
        <taxon>Liliopsida</taxon>
        <taxon>Poales</taxon>
        <taxon>Poaceae</taxon>
        <taxon>PACMAD clade</taxon>
        <taxon>Panicoideae</taxon>
        <taxon>Panicodae</taxon>
        <taxon>Paniceae</taxon>
        <taxon>Cenchrinae</taxon>
        <taxon>Setaria</taxon>
    </lineage>
</organism>
<proteinExistence type="predicted"/>
<reference evidence="2" key="1">
    <citation type="submission" date="2019-03" db="EMBL/GenBank/DDBJ databases">
        <title>WGS assembly of Setaria viridis.</title>
        <authorList>
            <person name="Huang P."/>
            <person name="Jenkins J."/>
            <person name="Grimwood J."/>
            <person name="Barry K."/>
            <person name="Healey A."/>
            <person name="Mamidi S."/>
            <person name="Sreedasyam A."/>
            <person name="Shu S."/>
            <person name="Feldman M."/>
            <person name="Wu J."/>
            <person name="Yu Y."/>
            <person name="Chen C."/>
            <person name="Johnson J."/>
            <person name="Rokhsar D."/>
            <person name="Baxter I."/>
            <person name="Schmutz J."/>
            <person name="Brutnell T."/>
            <person name="Kellogg E."/>
        </authorList>
    </citation>
    <scope>NUCLEOTIDE SEQUENCE [LARGE SCALE GENOMIC DNA]</scope>
</reference>
<keyword evidence="1" id="KW-0732">Signal</keyword>
<feature type="chain" id="PRO_5020293680" evidence="1">
    <location>
        <begin position="16"/>
        <end position="49"/>
    </location>
</feature>
<name>A0A4U6WEW2_SETVI</name>
<feature type="signal peptide" evidence="1">
    <location>
        <begin position="1"/>
        <end position="15"/>
    </location>
</feature>
<sequence>MQLIFLLFDLGCVCRTRVMLLCNPLRQMDLVWSPNNSASSAGICLGCLG</sequence>
<protein>
    <submittedName>
        <fullName evidence="2">Uncharacterized protein</fullName>
    </submittedName>
</protein>
<dbReference type="EMBL" id="CM016552">
    <property type="protein sequence ID" value="TKW39649.1"/>
    <property type="molecule type" value="Genomic_DNA"/>
</dbReference>
<evidence type="ECO:0000256" key="1">
    <source>
        <dbReference type="SAM" id="SignalP"/>
    </source>
</evidence>
<accession>A0A4U6WEW2</accession>
<evidence type="ECO:0000313" key="3">
    <source>
        <dbReference type="Proteomes" id="UP000298652"/>
    </source>
</evidence>
<dbReference type="AlphaFoldDB" id="A0A4U6WEW2"/>
<gene>
    <name evidence="2" type="ORF">SEVIR_1G193250v2</name>
</gene>